<evidence type="ECO:0000313" key="2">
    <source>
        <dbReference type="Proteomes" id="UP001213681"/>
    </source>
</evidence>
<reference evidence="1" key="2">
    <citation type="journal article" date="2023" name="IMA Fungus">
        <title>Comparative genomic study of the Penicillium genus elucidates a diverse pangenome and 15 lateral gene transfer events.</title>
        <authorList>
            <person name="Petersen C."/>
            <person name="Sorensen T."/>
            <person name="Nielsen M.R."/>
            <person name="Sondergaard T.E."/>
            <person name="Sorensen J.L."/>
            <person name="Fitzpatrick D.A."/>
            <person name="Frisvad J.C."/>
            <person name="Nielsen K.L."/>
        </authorList>
    </citation>
    <scope>NUCLEOTIDE SEQUENCE</scope>
    <source>
        <strain evidence="1">IBT 16125</strain>
    </source>
</reference>
<comment type="caution">
    <text evidence="1">The sequence shown here is derived from an EMBL/GenBank/DDBJ whole genome shotgun (WGS) entry which is preliminary data.</text>
</comment>
<dbReference type="GeneID" id="81596565"/>
<keyword evidence="2" id="KW-1185">Reference proteome</keyword>
<gene>
    <name evidence="1" type="ORF">N7458_002939</name>
</gene>
<evidence type="ECO:0000313" key="1">
    <source>
        <dbReference type="EMBL" id="KAJ5461387.1"/>
    </source>
</evidence>
<protein>
    <submittedName>
        <fullName evidence="1">Uncharacterized protein</fullName>
    </submittedName>
</protein>
<dbReference type="RefSeq" id="XP_056770429.1">
    <property type="nucleotide sequence ID" value="XM_056906322.1"/>
</dbReference>
<accession>A0AAD6CG36</accession>
<dbReference type="EMBL" id="JAPVEA010000002">
    <property type="protein sequence ID" value="KAJ5461387.1"/>
    <property type="molecule type" value="Genomic_DNA"/>
</dbReference>
<organism evidence="1 2">
    <name type="scientific">Penicillium daleae</name>
    <dbReference type="NCBI Taxonomy" id="63821"/>
    <lineage>
        <taxon>Eukaryota</taxon>
        <taxon>Fungi</taxon>
        <taxon>Dikarya</taxon>
        <taxon>Ascomycota</taxon>
        <taxon>Pezizomycotina</taxon>
        <taxon>Eurotiomycetes</taxon>
        <taxon>Eurotiomycetidae</taxon>
        <taxon>Eurotiales</taxon>
        <taxon>Aspergillaceae</taxon>
        <taxon>Penicillium</taxon>
    </lineage>
</organism>
<reference evidence="1" key="1">
    <citation type="submission" date="2022-12" db="EMBL/GenBank/DDBJ databases">
        <authorList>
            <person name="Petersen C."/>
        </authorList>
    </citation>
    <scope>NUCLEOTIDE SEQUENCE</scope>
    <source>
        <strain evidence="1">IBT 16125</strain>
    </source>
</reference>
<name>A0AAD6CG36_9EURO</name>
<dbReference type="AlphaFoldDB" id="A0AAD6CG36"/>
<dbReference type="Proteomes" id="UP001213681">
    <property type="component" value="Unassembled WGS sequence"/>
</dbReference>
<sequence length="147" mass="17449">MANEETIIINGVKVTKLRDPDSDYCSGYFDQLQGRYGPTGYLDIHERWNEWTFLRYDGTNRDDREQFVSRFKEAKVKVDQALVSPIETRFELIQFLSAIPGRPECEDLLTCPPWSPLKLHQMKDDKDMEAVYKRFIHYERPRYTFDG</sequence>
<proteinExistence type="predicted"/>